<proteinExistence type="predicted"/>
<evidence type="ECO:0000256" key="6">
    <source>
        <dbReference type="ARBA" id="ARBA00023033"/>
    </source>
</evidence>
<dbReference type="PANTHER" id="PTHR43872:SF1">
    <property type="entry name" value="MONOOXYGENASE, PUTATIVE (AFU_ORTHOLOGUE AFUA_8G02570)-RELATED"/>
    <property type="match status" value="1"/>
</dbReference>
<evidence type="ECO:0008006" key="9">
    <source>
        <dbReference type="Google" id="ProtNLM"/>
    </source>
</evidence>
<evidence type="ECO:0000256" key="4">
    <source>
        <dbReference type="ARBA" id="ARBA00022857"/>
    </source>
</evidence>
<keyword evidence="4" id="KW-0521">NADP</keyword>
<evidence type="ECO:0000256" key="2">
    <source>
        <dbReference type="ARBA" id="ARBA00022630"/>
    </source>
</evidence>
<evidence type="ECO:0000313" key="7">
    <source>
        <dbReference type="EMBL" id="QIX00037.1"/>
    </source>
</evidence>
<accession>A0A6H0XZ62</accession>
<dbReference type="GO" id="GO:0050661">
    <property type="term" value="F:NADP binding"/>
    <property type="evidence" value="ECO:0007669"/>
    <property type="project" value="InterPro"/>
</dbReference>
<keyword evidence="5" id="KW-0560">Oxidoreductase</keyword>
<dbReference type="InterPro" id="IPR036188">
    <property type="entry name" value="FAD/NAD-bd_sf"/>
</dbReference>
<keyword evidence="2" id="KW-0285">Flavoprotein</keyword>
<comment type="cofactor">
    <cofactor evidence="1">
        <name>FAD</name>
        <dbReference type="ChEBI" id="CHEBI:57692"/>
    </cofactor>
</comment>
<gene>
    <name evidence="7" type="ORF">AMS68_005554</name>
</gene>
<evidence type="ECO:0000313" key="8">
    <source>
        <dbReference type="Proteomes" id="UP000503462"/>
    </source>
</evidence>
<organism evidence="7 8">
    <name type="scientific">Peltaster fructicola</name>
    <dbReference type="NCBI Taxonomy" id="286661"/>
    <lineage>
        <taxon>Eukaryota</taxon>
        <taxon>Fungi</taxon>
        <taxon>Dikarya</taxon>
        <taxon>Ascomycota</taxon>
        <taxon>Pezizomycotina</taxon>
        <taxon>Dothideomycetes</taxon>
        <taxon>Dothideomycetes incertae sedis</taxon>
        <taxon>Peltaster</taxon>
    </lineage>
</organism>
<reference evidence="7 8" key="1">
    <citation type="journal article" date="2016" name="Sci. Rep.">
        <title>Peltaster fructicola genome reveals evolution from an invasive phytopathogen to an ectophytic parasite.</title>
        <authorList>
            <person name="Xu C."/>
            <person name="Chen H."/>
            <person name="Gleason M.L."/>
            <person name="Xu J.R."/>
            <person name="Liu H."/>
            <person name="Zhang R."/>
            <person name="Sun G."/>
        </authorList>
    </citation>
    <scope>NUCLEOTIDE SEQUENCE [LARGE SCALE GENOMIC DNA]</scope>
    <source>
        <strain evidence="7 8">LNHT1506</strain>
    </source>
</reference>
<dbReference type="GO" id="GO:0050660">
    <property type="term" value="F:flavin adenine dinucleotide binding"/>
    <property type="evidence" value="ECO:0007669"/>
    <property type="project" value="InterPro"/>
</dbReference>
<evidence type="ECO:0000256" key="5">
    <source>
        <dbReference type="ARBA" id="ARBA00023002"/>
    </source>
</evidence>
<dbReference type="EMBL" id="CP051142">
    <property type="protein sequence ID" value="QIX00037.1"/>
    <property type="molecule type" value="Genomic_DNA"/>
</dbReference>
<dbReference type="SUPFAM" id="SSF51905">
    <property type="entry name" value="FAD/NAD(P)-binding domain"/>
    <property type="match status" value="2"/>
</dbReference>
<dbReference type="Proteomes" id="UP000503462">
    <property type="component" value="Chromosome 4"/>
</dbReference>
<name>A0A6H0XZ62_9PEZI</name>
<evidence type="ECO:0000256" key="3">
    <source>
        <dbReference type="ARBA" id="ARBA00022827"/>
    </source>
</evidence>
<dbReference type="Pfam" id="PF13450">
    <property type="entry name" value="NAD_binding_8"/>
    <property type="match status" value="1"/>
</dbReference>
<dbReference type="InterPro" id="IPR051820">
    <property type="entry name" value="FAD-binding_MO"/>
</dbReference>
<evidence type="ECO:0000256" key="1">
    <source>
        <dbReference type="ARBA" id="ARBA00001974"/>
    </source>
</evidence>
<dbReference type="FunFam" id="3.50.50.60:FF:000228">
    <property type="entry name" value="FAD-containing monooxygenase EthA"/>
    <property type="match status" value="1"/>
</dbReference>
<dbReference type="AlphaFoldDB" id="A0A6H0XZ62"/>
<keyword evidence="8" id="KW-1185">Reference proteome</keyword>
<dbReference type="OrthoDB" id="66881at2759"/>
<dbReference type="Pfam" id="PF00743">
    <property type="entry name" value="FMO-like"/>
    <property type="match status" value="1"/>
</dbReference>
<dbReference type="GO" id="GO:0004499">
    <property type="term" value="F:N,N-dimethylaniline monooxygenase activity"/>
    <property type="evidence" value="ECO:0007669"/>
    <property type="project" value="InterPro"/>
</dbReference>
<sequence length="491" mass="55299">MGSTAENKVENFDVIIIGAGISGINFAYRIQERCPTLSYTILDARHEVGGTWSLFKYPGIRSDSDLYTFGFPWRPWSEQTSIAEGASIRNYLESSAEMYGIDKHIQFKHTVNNASWSTPQKKWSLDVTVDGKENKTVRGQFMLFCTGYYDYFTPLKVIIPGIESFKGQVIHPQFWPEDLDLAGKEVAVIGSGATAVTLLPNLAEKAKHVTMVQRSPSYLLSLPKMDGLEWLILKTCPTFIADKLIRAKWLLLPFLFVWFCVHAPTLAKRAIKRRTQAELPPNIKQDPHFKPTYNPFEQRLCFCPDGDFYKSLRSGKASIETGHIDTITDKTIKMQNGTELHPDIIVTATGLKLLTGGGIKIEVDGKPYNIGGHYMWKGVMLEELPNAAYTIGYVDASWTLGADATAQMMCRIINAMKKEGVSEVVPRQSDEDRQLLKHAPALRLSSTYIKAGEAALPRTGDRGPWKPRSYYFKDIMMAWYGNLKTGTEWIR</sequence>
<dbReference type="InterPro" id="IPR020946">
    <property type="entry name" value="Flavin_mOase-like"/>
</dbReference>
<keyword evidence="6" id="KW-0503">Monooxygenase</keyword>
<dbReference type="PANTHER" id="PTHR43872">
    <property type="entry name" value="MONOOXYGENASE, PUTATIVE (AFU_ORTHOLOGUE AFUA_8G02570)-RELATED"/>
    <property type="match status" value="1"/>
</dbReference>
<dbReference type="Gene3D" id="3.50.50.60">
    <property type="entry name" value="FAD/NAD(P)-binding domain"/>
    <property type="match status" value="3"/>
</dbReference>
<keyword evidence="3" id="KW-0274">FAD</keyword>
<protein>
    <recommendedName>
        <fullName evidence="9">FAD/NAD(P)-binding domain-containing protein</fullName>
    </recommendedName>
</protein>